<accession>A0ABX3PGC1</accession>
<sequence length="79" mass="8603">MSQVSEKEAREPRVPVMLRGANVMASFRENLFDACNRAGITPNEFALQATAEKLKAQGRQFSGIFRKGDLSELNGGMGA</sequence>
<comment type="caution">
    <text evidence="1">The sequence shown here is derived from an EMBL/GenBank/DDBJ whole genome shotgun (WGS) entry which is preliminary data.</text>
</comment>
<reference evidence="1 2" key="1">
    <citation type="journal article" date="2017" name="Antonie Van Leeuwenhoek">
        <title>Rhizobium rhizosphaerae sp. nov., a novel species isolated from rice rhizosphere.</title>
        <authorList>
            <person name="Zhao J.J."/>
            <person name="Zhang J."/>
            <person name="Zhang R.J."/>
            <person name="Zhang C.W."/>
            <person name="Yin H.Q."/>
            <person name="Zhang X.X."/>
        </authorList>
    </citation>
    <scope>NUCLEOTIDE SEQUENCE [LARGE SCALE GENOMIC DNA]</scope>
    <source>
        <strain evidence="1 2">RD15</strain>
    </source>
</reference>
<evidence type="ECO:0000313" key="2">
    <source>
        <dbReference type="Proteomes" id="UP000192652"/>
    </source>
</evidence>
<dbReference type="EMBL" id="MSPX01000002">
    <property type="protein sequence ID" value="OQP87575.1"/>
    <property type="molecule type" value="Genomic_DNA"/>
</dbReference>
<keyword evidence="2" id="KW-1185">Reference proteome</keyword>
<dbReference type="Proteomes" id="UP000192652">
    <property type="component" value="Unassembled WGS sequence"/>
</dbReference>
<name>A0ABX3PGC1_9HYPH</name>
<protein>
    <submittedName>
        <fullName evidence="1">Uncharacterized protein</fullName>
    </submittedName>
</protein>
<proteinExistence type="predicted"/>
<organism evidence="1 2">
    <name type="scientific">Xaviernesmea rhizosphaerae</name>
    <dbReference type="NCBI Taxonomy" id="1672749"/>
    <lineage>
        <taxon>Bacteria</taxon>
        <taxon>Pseudomonadati</taxon>
        <taxon>Pseudomonadota</taxon>
        <taxon>Alphaproteobacteria</taxon>
        <taxon>Hyphomicrobiales</taxon>
        <taxon>Rhizobiaceae</taxon>
        <taxon>Rhizobium/Agrobacterium group</taxon>
        <taxon>Xaviernesmea</taxon>
    </lineage>
</organism>
<evidence type="ECO:0000313" key="1">
    <source>
        <dbReference type="EMBL" id="OQP87575.1"/>
    </source>
</evidence>
<dbReference type="RefSeq" id="WP_176218603.1">
    <property type="nucleotide sequence ID" value="NZ_MSPX01000002.1"/>
</dbReference>
<gene>
    <name evidence="1" type="ORF">BTR14_03120</name>
</gene>